<evidence type="ECO:0000313" key="1">
    <source>
        <dbReference type="EMBL" id="KAL2622213.1"/>
    </source>
</evidence>
<name>A0ABD1Y619_9MARC</name>
<accession>A0ABD1Y619</accession>
<reference evidence="1 2" key="1">
    <citation type="submission" date="2024-09" db="EMBL/GenBank/DDBJ databases">
        <title>Chromosome-scale assembly of Riccia fluitans.</title>
        <authorList>
            <person name="Paukszto L."/>
            <person name="Sawicki J."/>
            <person name="Karawczyk K."/>
            <person name="Piernik-Szablinska J."/>
            <person name="Szczecinska M."/>
            <person name="Mazdziarz M."/>
        </authorList>
    </citation>
    <scope>NUCLEOTIDE SEQUENCE [LARGE SCALE GENOMIC DNA]</scope>
    <source>
        <strain evidence="1">Rf_01</strain>
        <tissue evidence="1">Aerial parts of the thallus</tissue>
    </source>
</reference>
<evidence type="ECO:0000313" key="2">
    <source>
        <dbReference type="Proteomes" id="UP001605036"/>
    </source>
</evidence>
<dbReference type="EMBL" id="JBHFFA010000006">
    <property type="protein sequence ID" value="KAL2622213.1"/>
    <property type="molecule type" value="Genomic_DNA"/>
</dbReference>
<sequence>MCYFLGDMRIVFEKASSRIRYLRLTGAVPRVYHCRVVLFWACLTKNDFQHDSSVQTTSDVAIFLSSTCEPGAKNLSSNLRNAARRLITSPNTVDH</sequence>
<keyword evidence="2" id="KW-1185">Reference proteome</keyword>
<protein>
    <submittedName>
        <fullName evidence="1">Uncharacterized protein</fullName>
    </submittedName>
</protein>
<gene>
    <name evidence="1" type="ORF">R1flu_002418</name>
</gene>
<comment type="caution">
    <text evidence="1">The sequence shown here is derived from an EMBL/GenBank/DDBJ whole genome shotgun (WGS) entry which is preliminary data.</text>
</comment>
<dbReference type="AlphaFoldDB" id="A0ABD1Y619"/>
<organism evidence="1 2">
    <name type="scientific">Riccia fluitans</name>
    <dbReference type="NCBI Taxonomy" id="41844"/>
    <lineage>
        <taxon>Eukaryota</taxon>
        <taxon>Viridiplantae</taxon>
        <taxon>Streptophyta</taxon>
        <taxon>Embryophyta</taxon>
        <taxon>Marchantiophyta</taxon>
        <taxon>Marchantiopsida</taxon>
        <taxon>Marchantiidae</taxon>
        <taxon>Marchantiales</taxon>
        <taxon>Ricciaceae</taxon>
        <taxon>Riccia</taxon>
    </lineage>
</organism>
<dbReference type="Proteomes" id="UP001605036">
    <property type="component" value="Unassembled WGS sequence"/>
</dbReference>
<proteinExistence type="predicted"/>